<dbReference type="eggNOG" id="ENOG502Z9NV">
    <property type="taxonomic scope" value="Bacteria"/>
</dbReference>
<proteinExistence type="predicted"/>
<evidence type="ECO:0000313" key="3">
    <source>
        <dbReference type="Proteomes" id="UP000006377"/>
    </source>
</evidence>
<gene>
    <name evidence="2" type="ordered locus">Plav_1039</name>
</gene>
<dbReference type="Proteomes" id="UP000006377">
    <property type="component" value="Chromosome"/>
</dbReference>
<dbReference type="Pfam" id="PF08808">
    <property type="entry name" value="RES"/>
    <property type="match status" value="1"/>
</dbReference>
<keyword evidence="3" id="KW-1185">Reference proteome</keyword>
<sequence>MLAGQTCSGIPKVARACCPWLRAPMRDVRPDTERTHLYRARVFQSDGKLEGAMIRPDRELGAPPSHFASAGRMNAKGISVFYGATSVDTALAEVRPPVGSQVAIAQFELLRPIRLLDLTALEEIHESGSIFDPEYAYRLGRMMFLRKLTTRIARPVMPDDQDAEYLATQAVADFLATEGRVPLDGILYPSVQVDGAGLNIVLFHKAARCRELEFPDGTEFSARTFGMYEDGPEPEYWVTEDIPSNEEASKSKESDDPFDFLSPQLSDIGNHDFGDYDDREETLGVDLQSLRVHVISAVQFRSSEYQVTRHRWGKSEASF</sequence>
<feature type="domain" description="RES" evidence="1">
    <location>
        <begin position="56"/>
        <end position="213"/>
    </location>
</feature>
<evidence type="ECO:0000313" key="2">
    <source>
        <dbReference type="EMBL" id="ABS62661.1"/>
    </source>
</evidence>
<evidence type="ECO:0000259" key="1">
    <source>
        <dbReference type="SMART" id="SM00953"/>
    </source>
</evidence>
<protein>
    <submittedName>
        <fullName evidence="2">RES domain protein</fullName>
    </submittedName>
</protein>
<dbReference type="OrthoDB" id="1425103at2"/>
<name>A7HRX8_PARL1</name>
<dbReference type="AlphaFoldDB" id="A7HRX8"/>
<dbReference type="SMART" id="SM00953">
    <property type="entry name" value="RES"/>
    <property type="match status" value="1"/>
</dbReference>
<dbReference type="KEGG" id="pla:Plav_1039"/>
<dbReference type="EMBL" id="CP000774">
    <property type="protein sequence ID" value="ABS62661.1"/>
    <property type="molecule type" value="Genomic_DNA"/>
</dbReference>
<dbReference type="HOGENOM" id="CLU_042379_0_0_5"/>
<dbReference type="InterPro" id="IPR014914">
    <property type="entry name" value="RES_dom"/>
</dbReference>
<organism evidence="2 3">
    <name type="scientific">Parvibaculum lavamentivorans (strain DS-1 / DSM 13023 / NCIMB 13966)</name>
    <dbReference type="NCBI Taxonomy" id="402881"/>
    <lineage>
        <taxon>Bacteria</taxon>
        <taxon>Pseudomonadati</taxon>
        <taxon>Pseudomonadota</taxon>
        <taxon>Alphaproteobacteria</taxon>
        <taxon>Hyphomicrobiales</taxon>
        <taxon>Parvibaculaceae</taxon>
        <taxon>Parvibaculum</taxon>
    </lineage>
</organism>
<accession>A7HRX8</accession>
<reference evidence="2 3" key="1">
    <citation type="journal article" date="2011" name="Stand. Genomic Sci.">
        <title>Complete genome sequence of Parvibaculum lavamentivorans type strain (DS-1(T)).</title>
        <authorList>
            <person name="Schleheck D."/>
            <person name="Weiss M."/>
            <person name="Pitluck S."/>
            <person name="Bruce D."/>
            <person name="Land M.L."/>
            <person name="Han S."/>
            <person name="Saunders E."/>
            <person name="Tapia R."/>
            <person name="Detter C."/>
            <person name="Brettin T."/>
            <person name="Han J."/>
            <person name="Woyke T."/>
            <person name="Goodwin L."/>
            <person name="Pennacchio L."/>
            <person name="Nolan M."/>
            <person name="Cook A.M."/>
            <person name="Kjelleberg S."/>
            <person name="Thomas T."/>
        </authorList>
    </citation>
    <scope>NUCLEOTIDE SEQUENCE [LARGE SCALE GENOMIC DNA]</scope>
    <source>
        <strain evidence="3">DS-1 / DSM 13023 / NCIMB 13966</strain>
    </source>
</reference>